<feature type="domain" description="BPG-independent PGAM N-terminal" evidence="15">
    <location>
        <begin position="80"/>
        <end position="267"/>
    </location>
</feature>
<dbReference type="PANTHER" id="PTHR31637">
    <property type="entry name" value="2,3-BISPHOSPHOGLYCERATE-INDEPENDENT PHOSPHOGLYCERATE MUTASE"/>
    <property type="match status" value="1"/>
</dbReference>
<feature type="binding site" evidence="9 13">
    <location>
        <position position="10"/>
    </location>
    <ligand>
        <name>Mn(2+)</name>
        <dbReference type="ChEBI" id="CHEBI:29035"/>
        <label>2</label>
    </ligand>
</feature>
<gene>
    <name evidence="9" type="primary">gpmI</name>
    <name evidence="16" type="ORF">UT28_C0001G0989</name>
</gene>
<reference evidence="16 17" key="1">
    <citation type="journal article" date="2015" name="Nature">
        <title>rRNA introns, odd ribosomes, and small enigmatic genomes across a large radiation of phyla.</title>
        <authorList>
            <person name="Brown C.T."/>
            <person name="Hug L.A."/>
            <person name="Thomas B.C."/>
            <person name="Sharon I."/>
            <person name="Castelle C.J."/>
            <person name="Singh A."/>
            <person name="Wilkins M.J."/>
            <person name="Williams K.H."/>
            <person name="Banfield J.F."/>
        </authorList>
    </citation>
    <scope>NUCLEOTIDE SEQUENCE [LARGE SCALE GENOMIC DNA]</scope>
</reference>
<feature type="domain" description="Metalloenzyme" evidence="14">
    <location>
        <begin position="3"/>
        <end position="499"/>
    </location>
</feature>
<dbReference type="NCBIfam" id="TIGR01307">
    <property type="entry name" value="pgm_bpd_ind"/>
    <property type="match status" value="1"/>
</dbReference>
<evidence type="ECO:0000256" key="9">
    <source>
        <dbReference type="HAMAP-Rule" id="MF_01038"/>
    </source>
</evidence>
<dbReference type="CDD" id="cd16010">
    <property type="entry name" value="iPGM"/>
    <property type="match status" value="1"/>
</dbReference>
<dbReference type="GO" id="GO:0004619">
    <property type="term" value="F:phosphoglycerate mutase activity"/>
    <property type="evidence" value="ECO:0007669"/>
    <property type="project" value="UniProtKB-UniRule"/>
</dbReference>
<dbReference type="Pfam" id="PF01676">
    <property type="entry name" value="Metalloenzyme"/>
    <property type="match status" value="1"/>
</dbReference>
<dbReference type="UniPathway" id="UPA00109">
    <property type="reaction ID" value="UER00186"/>
</dbReference>
<dbReference type="EC" id="5.4.2.12" evidence="9 10"/>
<feature type="binding site" evidence="9 13">
    <location>
        <position position="386"/>
    </location>
    <ligand>
        <name>Mn(2+)</name>
        <dbReference type="ChEBI" id="CHEBI:29035"/>
        <label>1</label>
    </ligand>
</feature>
<feature type="binding site" evidence="9 13">
    <location>
        <position position="390"/>
    </location>
    <ligand>
        <name>Mn(2+)</name>
        <dbReference type="ChEBI" id="CHEBI:29035"/>
        <label>1</label>
    </ligand>
</feature>
<evidence type="ECO:0000259" key="15">
    <source>
        <dbReference type="Pfam" id="PF06415"/>
    </source>
</evidence>
<feature type="binding site" evidence="9 12">
    <location>
        <begin position="151"/>
        <end position="152"/>
    </location>
    <ligand>
        <name>substrate</name>
    </ligand>
</feature>
<dbReference type="PIRSF" id="PIRSF001492">
    <property type="entry name" value="IPGAM"/>
    <property type="match status" value="1"/>
</dbReference>
<comment type="subunit">
    <text evidence="9">Monomer.</text>
</comment>
<sequence>MRPLVLAILDGWGLSVETKGNAVFSTPTPNYDKLLSMFPSTSLHASGEEVGLEWGEMGNSEVGHLNLGTGRVVMQDLPRIDKSIADKTFFVNKELVDAFNYAKQNNTKVHLLGLCSSGGVHAHINHLLALIDLAKLQNFTEVYIHVITDGRDTAPKTILSDLPKLQAKITQTGVGKIASVMGRFYGMDRDKRVERTRKAFNILTSDSSPTAETIEKAINDSYAAGKTDEFIEPTKIGNTARIKSKDAVIFYNFRSDRARQISDELINIPEIYFASFTSYGHEPTPLVKVAFLADKVTDQLAMVLSSAKLTQLHIAETEKYAHVTYFFNGGWEAPFAGEERIVVPSPKVATYDLKPEMSADELTAKFIEYFQKNKPNFTVLNFANADMVGHTGILAATQKAVAKVDNCLGKLAQAVLNAGGDLLVTADHGNAEQMINLQTGEVDKEHTINPVPLLLCFQEKINQRPVTVNLDTKLASATTEPIGVLADVTATVINRLGLNQPEIVTGQDLSQVI</sequence>
<dbReference type="GO" id="GO:0030145">
    <property type="term" value="F:manganese ion binding"/>
    <property type="evidence" value="ECO:0007669"/>
    <property type="project" value="UniProtKB-UniRule"/>
</dbReference>
<dbReference type="FunFam" id="3.40.1450.10:FF:000002">
    <property type="entry name" value="2,3-bisphosphoglycerate-independent phosphoglycerate mutase"/>
    <property type="match status" value="1"/>
</dbReference>
<dbReference type="PATRIC" id="fig|1618337.4.peg.979"/>
<dbReference type="InterPro" id="IPR005995">
    <property type="entry name" value="Pgm_bpd_ind"/>
</dbReference>
<evidence type="ECO:0000259" key="14">
    <source>
        <dbReference type="Pfam" id="PF01676"/>
    </source>
</evidence>
<dbReference type="AlphaFoldDB" id="A0A0G4B5D7"/>
<comment type="function">
    <text evidence="2 9">Catalyzes the interconversion of 2-phosphoglycerate and 3-phosphoglycerate.</text>
</comment>
<dbReference type="InterPro" id="IPR017850">
    <property type="entry name" value="Alkaline_phosphatase_core_sf"/>
</dbReference>
<dbReference type="PANTHER" id="PTHR31637:SF0">
    <property type="entry name" value="2,3-BISPHOSPHOGLYCERATE-INDEPENDENT PHOSPHOGLYCERATE MUTASE"/>
    <property type="match status" value="1"/>
</dbReference>
<keyword evidence="5 9" id="KW-0479">Metal-binding</keyword>
<protein>
    <recommendedName>
        <fullName evidence="9 10">2,3-bisphosphoglycerate-independent phosphoglycerate mutase</fullName>
        <shortName evidence="9">BPG-independent PGAM</shortName>
        <shortName evidence="9">Phosphoglyceromutase</shortName>
        <shortName evidence="9">iPGM</shortName>
        <ecNumber evidence="9 10">5.4.2.12</ecNumber>
    </recommendedName>
</protein>
<feature type="binding site" evidence="9 13">
    <location>
        <position position="446"/>
    </location>
    <ligand>
        <name>Mn(2+)</name>
        <dbReference type="ChEBI" id="CHEBI:29035"/>
        <label>1</label>
    </ligand>
</feature>
<feature type="binding site" evidence="9 13">
    <location>
        <position position="428"/>
    </location>
    <ligand>
        <name>Mn(2+)</name>
        <dbReference type="ChEBI" id="CHEBI:29035"/>
        <label>2</label>
    </ligand>
</feature>
<feature type="binding site" evidence="9 13">
    <location>
        <position position="427"/>
    </location>
    <ligand>
        <name>Mn(2+)</name>
        <dbReference type="ChEBI" id="CHEBI:29035"/>
        <label>2</label>
    </ligand>
</feature>
<comment type="catalytic activity">
    <reaction evidence="1 9">
        <text>(2R)-2-phosphoglycerate = (2R)-3-phosphoglycerate</text>
        <dbReference type="Rhea" id="RHEA:15901"/>
        <dbReference type="ChEBI" id="CHEBI:58272"/>
        <dbReference type="ChEBI" id="CHEBI:58289"/>
        <dbReference type="EC" id="5.4.2.12"/>
    </reaction>
</comment>
<dbReference type="Gene3D" id="3.40.720.10">
    <property type="entry name" value="Alkaline Phosphatase, subunit A"/>
    <property type="match status" value="1"/>
</dbReference>
<evidence type="ECO:0000256" key="2">
    <source>
        <dbReference type="ARBA" id="ARBA00002315"/>
    </source>
</evidence>
<dbReference type="InterPro" id="IPR036646">
    <property type="entry name" value="PGAM_B_sf"/>
</dbReference>
<feature type="binding site" evidence="9 12">
    <location>
        <position position="319"/>
    </location>
    <ligand>
        <name>substrate</name>
    </ligand>
</feature>
<organism evidence="16 17">
    <name type="scientific">Berkelbacteria bacterium GW2011_GWE1_39_12</name>
    <dbReference type="NCBI Taxonomy" id="1618337"/>
    <lineage>
        <taxon>Bacteria</taxon>
        <taxon>Candidatus Berkelbacteria</taxon>
    </lineage>
</organism>
<evidence type="ECO:0000256" key="11">
    <source>
        <dbReference type="PIRSR" id="PIRSR001492-1"/>
    </source>
</evidence>
<keyword evidence="7 9" id="KW-0464">Manganese</keyword>
<dbReference type="GO" id="GO:0006096">
    <property type="term" value="P:glycolytic process"/>
    <property type="evidence" value="ECO:0007669"/>
    <property type="project" value="UniProtKB-UniRule"/>
</dbReference>
<feature type="binding site" evidence="9 12">
    <location>
        <position position="121"/>
    </location>
    <ligand>
        <name>substrate</name>
    </ligand>
</feature>
<evidence type="ECO:0000256" key="1">
    <source>
        <dbReference type="ARBA" id="ARBA00000370"/>
    </source>
</evidence>
<keyword evidence="6 9" id="KW-0324">Glycolysis</keyword>
<evidence type="ECO:0000313" key="17">
    <source>
        <dbReference type="Proteomes" id="UP000035648"/>
    </source>
</evidence>
<dbReference type="STRING" id="1618337.UT28_C0001G0989"/>
<feature type="binding site" evidence="9 12">
    <location>
        <position position="189"/>
    </location>
    <ligand>
        <name>substrate</name>
    </ligand>
</feature>
<feature type="binding site" evidence="9 12">
    <location>
        <begin position="254"/>
        <end position="257"/>
    </location>
    <ligand>
        <name>substrate</name>
    </ligand>
</feature>
<evidence type="ECO:0000256" key="8">
    <source>
        <dbReference type="ARBA" id="ARBA00023235"/>
    </source>
</evidence>
<comment type="pathway">
    <text evidence="3 9">Carbohydrate degradation; glycolysis; pyruvate from D-glyceraldehyde 3-phosphate: step 3/5.</text>
</comment>
<dbReference type="EMBL" id="CP011213">
    <property type="protein sequence ID" value="AKM82765.1"/>
    <property type="molecule type" value="Genomic_DNA"/>
</dbReference>
<comment type="similarity">
    <text evidence="4 9">Belongs to the BPG-independent phosphoglycerate mutase family.</text>
</comment>
<evidence type="ECO:0000256" key="5">
    <source>
        <dbReference type="ARBA" id="ARBA00022723"/>
    </source>
</evidence>
<proteinExistence type="inferred from homology"/>
<evidence type="ECO:0000256" key="10">
    <source>
        <dbReference type="NCBIfam" id="TIGR01307"/>
    </source>
</evidence>
<dbReference type="Proteomes" id="UP000035648">
    <property type="component" value="Chromosome"/>
</dbReference>
<dbReference type="SUPFAM" id="SSF64158">
    <property type="entry name" value="2,3-Bisphosphoglycerate-independent phosphoglycerate mutase, substrate-binding domain"/>
    <property type="match status" value="1"/>
</dbReference>
<name>A0A0G4B5D7_9BACT</name>
<keyword evidence="8 9" id="KW-0413">Isomerase</keyword>
<evidence type="ECO:0000256" key="4">
    <source>
        <dbReference type="ARBA" id="ARBA00008819"/>
    </source>
</evidence>
<dbReference type="InterPro" id="IPR006124">
    <property type="entry name" value="Metalloenzyme"/>
</dbReference>
<feature type="active site" description="Phosphoserine intermediate" evidence="9 11">
    <location>
        <position position="60"/>
    </location>
</feature>
<evidence type="ECO:0000256" key="12">
    <source>
        <dbReference type="PIRSR" id="PIRSR001492-2"/>
    </source>
</evidence>
<evidence type="ECO:0000256" key="3">
    <source>
        <dbReference type="ARBA" id="ARBA00004798"/>
    </source>
</evidence>
<evidence type="ECO:0000256" key="6">
    <source>
        <dbReference type="ARBA" id="ARBA00023152"/>
    </source>
</evidence>
<dbReference type="GO" id="GO:0005829">
    <property type="term" value="C:cytosol"/>
    <property type="evidence" value="ECO:0007669"/>
    <property type="project" value="TreeGrafter"/>
</dbReference>
<dbReference type="KEGG" id="bbgw:UT28_C0001G0989"/>
<evidence type="ECO:0000313" key="16">
    <source>
        <dbReference type="EMBL" id="AKM82765.1"/>
    </source>
</evidence>
<feature type="binding site" evidence="9 13">
    <location>
        <position position="60"/>
    </location>
    <ligand>
        <name>Mn(2+)</name>
        <dbReference type="ChEBI" id="CHEBI:29035"/>
        <label>2</label>
    </ligand>
</feature>
<dbReference type="GO" id="GO:0006007">
    <property type="term" value="P:glucose catabolic process"/>
    <property type="evidence" value="ECO:0007669"/>
    <property type="project" value="InterPro"/>
</dbReference>
<dbReference type="HAMAP" id="MF_01038">
    <property type="entry name" value="GpmI"/>
    <property type="match status" value="1"/>
</dbReference>
<evidence type="ECO:0000256" key="13">
    <source>
        <dbReference type="PIRSR" id="PIRSR001492-3"/>
    </source>
</evidence>
<dbReference type="SUPFAM" id="SSF53649">
    <property type="entry name" value="Alkaline phosphatase-like"/>
    <property type="match status" value="1"/>
</dbReference>
<comment type="cofactor">
    <cofactor evidence="9">
        <name>Mn(2+)</name>
        <dbReference type="ChEBI" id="CHEBI:29035"/>
    </cofactor>
    <text evidence="9">Binds 2 manganese ions per subunit.</text>
</comment>
<evidence type="ECO:0000256" key="7">
    <source>
        <dbReference type="ARBA" id="ARBA00023211"/>
    </source>
</evidence>
<feature type="binding site" evidence="9 12">
    <location>
        <position position="183"/>
    </location>
    <ligand>
        <name>substrate</name>
    </ligand>
</feature>
<dbReference type="Pfam" id="PF06415">
    <property type="entry name" value="iPGM_N"/>
    <property type="match status" value="1"/>
</dbReference>
<dbReference type="Gene3D" id="3.40.1450.10">
    <property type="entry name" value="BPG-independent phosphoglycerate mutase, domain B"/>
    <property type="match status" value="1"/>
</dbReference>
<accession>A0A0G4B5D7</accession>
<dbReference type="InterPro" id="IPR011258">
    <property type="entry name" value="BPG-indep_PGM_N"/>
</dbReference>